<dbReference type="OrthoDB" id="5508529at2"/>
<comment type="caution">
    <text evidence="2">Lacks conserved residue(s) required for the propagation of feature annotation.</text>
</comment>
<dbReference type="InterPro" id="IPR016035">
    <property type="entry name" value="Acyl_Trfase/lysoPLipase"/>
</dbReference>
<protein>
    <submittedName>
        <fullName evidence="4">Patatin-like phospholipase family protein</fullName>
    </submittedName>
</protein>
<accession>A0A370X2C0</accession>
<dbReference type="PROSITE" id="PS51635">
    <property type="entry name" value="PNPLA"/>
    <property type="match status" value="1"/>
</dbReference>
<evidence type="ECO:0000256" key="2">
    <source>
        <dbReference type="PROSITE-ProRule" id="PRU01161"/>
    </source>
</evidence>
<keyword evidence="2" id="KW-0378">Hydrolase</keyword>
<dbReference type="GO" id="GO:0016042">
    <property type="term" value="P:lipid catabolic process"/>
    <property type="evidence" value="ECO:0007669"/>
    <property type="project" value="UniProtKB-UniRule"/>
</dbReference>
<proteinExistence type="predicted"/>
<dbReference type="Gene3D" id="3.40.1090.10">
    <property type="entry name" value="Cytosolic phospholipase A2 catalytic domain"/>
    <property type="match status" value="1"/>
</dbReference>
<dbReference type="GO" id="GO:0016787">
    <property type="term" value="F:hydrolase activity"/>
    <property type="evidence" value="ECO:0007669"/>
    <property type="project" value="UniProtKB-UniRule"/>
</dbReference>
<keyword evidence="5" id="KW-1185">Reference proteome</keyword>
<feature type="short sequence motif" description="DGA/G" evidence="2">
    <location>
        <begin position="209"/>
        <end position="211"/>
    </location>
</feature>
<feature type="active site" description="Proton acceptor" evidence="2">
    <location>
        <position position="209"/>
    </location>
</feature>
<name>A0A370X2C0_9GAMM</name>
<gene>
    <name evidence="4" type="ORF">DWU98_09765</name>
</gene>
<dbReference type="Proteomes" id="UP000254258">
    <property type="component" value="Unassembled WGS sequence"/>
</dbReference>
<keyword evidence="1 2" id="KW-0443">Lipid metabolism</keyword>
<sequence length="295" mass="32111">MSAVAGIANYKFDQVETLVFAGGGNRCWWQGGLLTQLFELGFERPQRFVGTSGGAAVAASLLTHGAQHALDTCIAAYAGNRSIFDFSRRPKLRFAHTTIYPAWIASFLNVESFSKFRTSTTTLTVAVTRPTKLLGVGGSVLAGTLAYLVEKYWSKSLHPKLPRRLGLRQDFLTICADTSMDAAQTLLVASATAPPLMPARRVNGVFALDGGFVDSVPVEEQTLEQRRRTLVLLTRHYPGLPTLFTLGGRTYLQPSAKVPVSTWDCTAKTDVTRAFEMGRRDALSSMQSGLLTQSV</sequence>
<feature type="short sequence motif" description="GXSXG" evidence="2">
    <location>
        <begin position="50"/>
        <end position="54"/>
    </location>
</feature>
<evidence type="ECO:0000313" key="4">
    <source>
        <dbReference type="EMBL" id="RDS82355.1"/>
    </source>
</evidence>
<comment type="caution">
    <text evidence="4">The sequence shown here is derived from an EMBL/GenBank/DDBJ whole genome shotgun (WGS) entry which is preliminary data.</text>
</comment>
<organism evidence="4 5">
    <name type="scientific">Dyella monticola</name>
    <dbReference type="NCBI Taxonomy" id="1927958"/>
    <lineage>
        <taxon>Bacteria</taxon>
        <taxon>Pseudomonadati</taxon>
        <taxon>Pseudomonadota</taxon>
        <taxon>Gammaproteobacteria</taxon>
        <taxon>Lysobacterales</taxon>
        <taxon>Rhodanobacteraceae</taxon>
        <taxon>Dyella</taxon>
    </lineage>
</organism>
<evidence type="ECO:0000259" key="3">
    <source>
        <dbReference type="PROSITE" id="PS51635"/>
    </source>
</evidence>
<dbReference type="InterPro" id="IPR002641">
    <property type="entry name" value="PNPLA_dom"/>
</dbReference>
<keyword evidence="2" id="KW-0442">Lipid degradation</keyword>
<feature type="active site" description="Nucleophile" evidence="2">
    <location>
        <position position="52"/>
    </location>
</feature>
<evidence type="ECO:0000256" key="1">
    <source>
        <dbReference type="ARBA" id="ARBA00023098"/>
    </source>
</evidence>
<dbReference type="Pfam" id="PF01734">
    <property type="entry name" value="Patatin"/>
    <property type="match status" value="1"/>
</dbReference>
<evidence type="ECO:0000313" key="5">
    <source>
        <dbReference type="Proteomes" id="UP000254258"/>
    </source>
</evidence>
<dbReference type="AlphaFoldDB" id="A0A370X2C0"/>
<reference evidence="4 5" key="1">
    <citation type="submission" date="2018-07" db="EMBL/GenBank/DDBJ databases">
        <title>Dyella monticola sp. nov. and Dyella psychrodurans sp. nov. isolated from monsoon evergreen broad-leaved forest soil of Dinghu Mountain, China.</title>
        <authorList>
            <person name="Gao Z."/>
            <person name="Qiu L."/>
        </authorList>
    </citation>
    <scope>NUCLEOTIDE SEQUENCE [LARGE SCALE GENOMIC DNA]</scope>
    <source>
        <strain evidence="4 5">4G-K06</strain>
    </source>
</reference>
<dbReference type="SUPFAM" id="SSF52151">
    <property type="entry name" value="FabD/lysophospholipase-like"/>
    <property type="match status" value="1"/>
</dbReference>
<feature type="domain" description="PNPLA" evidence="3">
    <location>
        <begin position="18"/>
        <end position="222"/>
    </location>
</feature>
<dbReference type="EMBL" id="QRBE01000004">
    <property type="protein sequence ID" value="RDS82355.1"/>
    <property type="molecule type" value="Genomic_DNA"/>
</dbReference>